<dbReference type="InParanoid" id="A0A6P7ZBD2"/>
<dbReference type="Gene3D" id="1.10.630.10">
    <property type="entry name" value="Cytochrome P450"/>
    <property type="match status" value="1"/>
</dbReference>
<reference evidence="16" key="1">
    <citation type="submission" date="2024-06" db="UniProtKB">
        <authorList>
            <consortium name="RefSeq"/>
        </authorList>
    </citation>
    <scope>NUCLEOTIDE SEQUENCE [LARGE SCALE GENOMIC DNA]</scope>
</reference>
<dbReference type="GO" id="GO:0019373">
    <property type="term" value="P:epoxygenase P450 pathway"/>
    <property type="evidence" value="ECO:0007669"/>
    <property type="project" value="TreeGrafter"/>
</dbReference>
<comment type="similarity">
    <text evidence="4 14">Belongs to the cytochrome P450 family.</text>
</comment>
<keyword evidence="10 13" id="KW-0408">Iron</keyword>
<name>A0A6P7ZBD2_9AMPH</name>
<dbReference type="Proteomes" id="UP000515156">
    <property type="component" value="Chromosome 11"/>
</dbReference>
<comment type="cofactor">
    <cofactor evidence="1 13">
        <name>heme</name>
        <dbReference type="ChEBI" id="CHEBI:30413"/>
    </cofactor>
</comment>
<keyword evidence="16" id="KW-1185">Reference proteome</keyword>
<dbReference type="OrthoDB" id="1055148at2759"/>
<protein>
    <submittedName>
        <fullName evidence="17">Cytochrome P450 2A4-like</fullName>
    </submittedName>
</protein>
<dbReference type="GO" id="GO:0008392">
    <property type="term" value="F:arachidonate epoxygenase activity"/>
    <property type="evidence" value="ECO:0007669"/>
    <property type="project" value="TreeGrafter"/>
</dbReference>
<dbReference type="InterPro" id="IPR001128">
    <property type="entry name" value="Cyt_P450"/>
</dbReference>
<keyword evidence="15" id="KW-1133">Transmembrane helix</keyword>
<dbReference type="CDD" id="cd11026">
    <property type="entry name" value="CYP2"/>
    <property type="match status" value="1"/>
</dbReference>
<dbReference type="GO" id="GO:0005789">
    <property type="term" value="C:endoplasmic reticulum membrane"/>
    <property type="evidence" value="ECO:0007669"/>
    <property type="project" value="UniProtKB-SubCell"/>
</dbReference>
<evidence type="ECO:0000313" key="16">
    <source>
        <dbReference type="Proteomes" id="UP000515156"/>
    </source>
</evidence>
<dbReference type="GeneID" id="115480419"/>
<evidence type="ECO:0000256" key="7">
    <source>
        <dbReference type="ARBA" id="ARBA00022824"/>
    </source>
</evidence>
<evidence type="ECO:0000256" key="12">
    <source>
        <dbReference type="ARBA" id="ARBA00023136"/>
    </source>
</evidence>
<dbReference type="InterPro" id="IPR002401">
    <property type="entry name" value="Cyt_P450_E_grp-I"/>
</dbReference>
<evidence type="ECO:0000256" key="9">
    <source>
        <dbReference type="ARBA" id="ARBA00023002"/>
    </source>
</evidence>
<evidence type="ECO:0000256" key="5">
    <source>
        <dbReference type="ARBA" id="ARBA00022617"/>
    </source>
</evidence>
<dbReference type="PANTHER" id="PTHR24300">
    <property type="entry name" value="CYTOCHROME P450 508A4-RELATED"/>
    <property type="match status" value="1"/>
</dbReference>
<comment type="subcellular location">
    <subcellularLocation>
        <location evidence="3">Endoplasmic reticulum membrane</location>
    </subcellularLocation>
    <subcellularLocation>
        <location evidence="2">Microsome membrane</location>
    </subcellularLocation>
</comment>
<evidence type="ECO:0000256" key="11">
    <source>
        <dbReference type="ARBA" id="ARBA00023033"/>
    </source>
</evidence>
<proteinExistence type="inferred from homology"/>
<keyword evidence="11 14" id="KW-0503">Monooxygenase</keyword>
<dbReference type="RefSeq" id="XP_030074948.1">
    <property type="nucleotide sequence ID" value="XM_030219088.1"/>
</dbReference>
<dbReference type="GO" id="GO:0016712">
    <property type="term" value="F:oxidoreductase activity, acting on paired donors, with incorporation or reduction of molecular oxygen, reduced flavin or flavoprotein as one donor, and incorporation of one atom of oxygen"/>
    <property type="evidence" value="ECO:0007669"/>
    <property type="project" value="InterPro"/>
</dbReference>
<dbReference type="InterPro" id="IPR050182">
    <property type="entry name" value="Cytochrome_P450_fam2"/>
</dbReference>
<dbReference type="KEGG" id="muo:115480419"/>
<dbReference type="InterPro" id="IPR008067">
    <property type="entry name" value="Cyt_P450_E_grp-I_CYP2A-like"/>
</dbReference>
<evidence type="ECO:0000256" key="2">
    <source>
        <dbReference type="ARBA" id="ARBA00004524"/>
    </source>
</evidence>
<sequence length="498" mass="57012">MFLLEATTIILGVCVFTLILLSLKKDVPGQRQDLRLPPGPIPLPLIGNLLIQLNARRLLRSLLKLREKFGSIYMIHLGPRPIVVLSGYQVLKEALVDKKEEFGARGKIPLAEYILQGYGITVSNGERSKQLRRFVLMTLRNFGMGKRSIEKRIQEEAHFLVEALRKTNRLPFDPTFFFSQSVSNIICSVVFGNRFDYEDQKYLSLLKNINEVLRFMNSTLGLIFACFPRIMKCLPGPHHGRMRNLVELKDFVTEKIKVHQETLDPNSPRDFIDCFLKKMGEEKENPETQFYIENLVGSTVNLFFAGTETVSTTLRYGFLILLKYPKVEEKIHEEIERVIGRERCPSMEDRSRMPYTDAVIHEVQRFADIIPTGLPHSVTQDVQLQGYCIPKDTDVFPMLTTALHDPEQFSDPVHFNPNHFLNENGTFKKKEAFLPFSTGKRVCLGEGLARMELFLFLTTILQNFTLKPTGDAENIDLTPELSTVGHLPQAYTLCMLPR</sequence>
<dbReference type="InterPro" id="IPR036396">
    <property type="entry name" value="Cyt_P450_sf"/>
</dbReference>
<dbReference type="InterPro" id="IPR017972">
    <property type="entry name" value="Cyt_P450_CS"/>
</dbReference>
<dbReference type="PROSITE" id="PS00086">
    <property type="entry name" value="CYTOCHROME_P450"/>
    <property type="match status" value="1"/>
</dbReference>
<accession>A0A6P7ZBD2</accession>
<dbReference type="AlphaFoldDB" id="A0A6P7ZBD2"/>
<evidence type="ECO:0000256" key="15">
    <source>
        <dbReference type="SAM" id="Phobius"/>
    </source>
</evidence>
<organism evidence="16 17">
    <name type="scientific">Microcaecilia unicolor</name>
    <dbReference type="NCBI Taxonomy" id="1415580"/>
    <lineage>
        <taxon>Eukaryota</taxon>
        <taxon>Metazoa</taxon>
        <taxon>Chordata</taxon>
        <taxon>Craniata</taxon>
        <taxon>Vertebrata</taxon>
        <taxon>Euteleostomi</taxon>
        <taxon>Amphibia</taxon>
        <taxon>Gymnophiona</taxon>
        <taxon>Siphonopidae</taxon>
        <taxon>Microcaecilia</taxon>
    </lineage>
</organism>
<evidence type="ECO:0000256" key="4">
    <source>
        <dbReference type="ARBA" id="ARBA00010617"/>
    </source>
</evidence>
<dbReference type="SUPFAM" id="SSF48264">
    <property type="entry name" value="Cytochrome P450"/>
    <property type="match status" value="1"/>
</dbReference>
<evidence type="ECO:0000256" key="10">
    <source>
        <dbReference type="ARBA" id="ARBA00023004"/>
    </source>
</evidence>
<keyword evidence="9 14" id="KW-0560">Oxidoreductase</keyword>
<evidence type="ECO:0000313" key="17">
    <source>
        <dbReference type="RefSeq" id="XP_030074948.1"/>
    </source>
</evidence>
<evidence type="ECO:0000256" key="13">
    <source>
        <dbReference type="PIRSR" id="PIRSR602401-1"/>
    </source>
</evidence>
<keyword evidence="6 13" id="KW-0479">Metal-binding</keyword>
<dbReference type="GO" id="GO:0020037">
    <property type="term" value="F:heme binding"/>
    <property type="evidence" value="ECO:0007669"/>
    <property type="project" value="InterPro"/>
</dbReference>
<feature type="transmembrane region" description="Helical" evidence="15">
    <location>
        <begin position="6"/>
        <end position="23"/>
    </location>
</feature>
<dbReference type="GO" id="GO:0005506">
    <property type="term" value="F:iron ion binding"/>
    <property type="evidence" value="ECO:0007669"/>
    <property type="project" value="InterPro"/>
</dbReference>
<evidence type="ECO:0000256" key="14">
    <source>
        <dbReference type="RuleBase" id="RU000461"/>
    </source>
</evidence>
<dbReference type="FunFam" id="1.10.630.10:FF:000001">
    <property type="entry name" value="Cytochrome P450, family 2"/>
    <property type="match status" value="1"/>
</dbReference>
<keyword evidence="15" id="KW-0812">Transmembrane</keyword>
<keyword evidence="5 13" id="KW-0349">Heme</keyword>
<evidence type="ECO:0000256" key="8">
    <source>
        <dbReference type="ARBA" id="ARBA00022848"/>
    </source>
</evidence>
<evidence type="ECO:0000256" key="3">
    <source>
        <dbReference type="ARBA" id="ARBA00004586"/>
    </source>
</evidence>
<dbReference type="Pfam" id="PF00067">
    <property type="entry name" value="p450"/>
    <property type="match status" value="1"/>
</dbReference>
<evidence type="ECO:0000256" key="1">
    <source>
        <dbReference type="ARBA" id="ARBA00001971"/>
    </source>
</evidence>
<dbReference type="PRINTS" id="PR00463">
    <property type="entry name" value="EP450I"/>
</dbReference>
<keyword evidence="8" id="KW-0492">Microsome</keyword>
<keyword evidence="7" id="KW-0256">Endoplasmic reticulum</keyword>
<dbReference type="PRINTS" id="PR00385">
    <property type="entry name" value="P450"/>
</dbReference>
<dbReference type="PANTHER" id="PTHR24300:SF153">
    <property type="entry name" value="CYTOCHROME P450 2G1-LIKE-RELATED"/>
    <property type="match status" value="1"/>
</dbReference>
<gene>
    <name evidence="17" type="primary">LOC115480419</name>
</gene>
<keyword evidence="12 15" id="KW-0472">Membrane</keyword>
<feature type="binding site" description="axial binding residue" evidence="13">
    <location>
        <position position="443"/>
    </location>
    <ligand>
        <name>heme</name>
        <dbReference type="ChEBI" id="CHEBI:30413"/>
    </ligand>
    <ligandPart>
        <name>Fe</name>
        <dbReference type="ChEBI" id="CHEBI:18248"/>
    </ligandPart>
</feature>
<reference evidence="17" key="2">
    <citation type="submission" date="2025-08" db="UniProtKB">
        <authorList>
            <consortium name="RefSeq"/>
        </authorList>
    </citation>
    <scope>IDENTIFICATION</scope>
</reference>
<dbReference type="GO" id="GO:0006805">
    <property type="term" value="P:xenobiotic metabolic process"/>
    <property type="evidence" value="ECO:0007669"/>
    <property type="project" value="TreeGrafter"/>
</dbReference>
<dbReference type="PRINTS" id="PR01684">
    <property type="entry name" value="EP450ICYP2A"/>
</dbReference>
<evidence type="ECO:0000256" key="6">
    <source>
        <dbReference type="ARBA" id="ARBA00022723"/>
    </source>
</evidence>